<gene>
    <name evidence="2" type="ORF">EL18_00518</name>
</gene>
<sequence>MLRFLIIAIPSFLVGCVFGAAGWYLASPLFIDRVVSEELTSGSNVEALYSGAFRGADSAHQAGGTALVVKRADGRAELQLKDFRVTNGPDLVIYLSKNGDPMSARDVTESEFVSLGALRGNVGDQSYTLPSDLDLATYKSAVIWCERFSVLFAAASFER</sequence>
<evidence type="ECO:0000313" key="2">
    <source>
        <dbReference type="EMBL" id="KFB09502.1"/>
    </source>
</evidence>
<dbReference type="InterPro" id="IPR019545">
    <property type="entry name" value="DM13_domain"/>
</dbReference>
<protein>
    <submittedName>
        <fullName evidence="2">Electron transfer DM13</fullName>
    </submittedName>
</protein>
<reference evidence="2 3" key="1">
    <citation type="submission" date="2014-05" db="EMBL/GenBank/DDBJ databases">
        <title>Draft Genome Sequence of Nitratireductor basaltis Strain UMTGB225, A Marine Bacterium Isolated from Green Barrel Tunicate.</title>
        <authorList>
            <person name="Gan H.Y."/>
        </authorList>
    </citation>
    <scope>NUCLEOTIDE SEQUENCE [LARGE SCALE GENOMIC DNA]</scope>
    <source>
        <strain evidence="2 3">UMTGB225</strain>
    </source>
</reference>
<comment type="caution">
    <text evidence="2">The sequence shown here is derived from an EMBL/GenBank/DDBJ whole genome shotgun (WGS) entry which is preliminary data.</text>
</comment>
<dbReference type="AlphaFoldDB" id="A0A084U966"/>
<name>A0A084U966_9HYPH</name>
<dbReference type="Pfam" id="PF10517">
    <property type="entry name" value="DM13"/>
    <property type="match status" value="1"/>
</dbReference>
<dbReference type="OrthoDB" id="6106486at2"/>
<dbReference type="EMBL" id="JMQM01000001">
    <property type="protein sequence ID" value="KFB09502.1"/>
    <property type="molecule type" value="Genomic_DNA"/>
</dbReference>
<evidence type="ECO:0000313" key="3">
    <source>
        <dbReference type="Proteomes" id="UP000053675"/>
    </source>
</evidence>
<organism evidence="2 3">
    <name type="scientific">Nitratireductor basaltis</name>
    <dbReference type="NCBI Taxonomy" id="472175"/>
    <lineage>
        <taxon>Bacteria</taxon>
        <taxon>Pseudomonadati</taxon>
        <taxon>Pseudomonadota</taxon>
        <taxon>Alphaproteobacteria</taxon>
        <taxon>Hyphomicrobiales</taxon>
        <taxon>Phyllobacteriaceae</taxon>
        <taxon>Nitratireductor</taxon>
    </lineage>
</organism>
<feature type="domain" description="DM13" evidence="1">
    <location>
        <begin position="51"/>
        <end position="158"/>
    </location>
</feature>
<dbReference type="Proteomes" id="UP000053675">
    <property type="component" value="Unassembled WGS sequence"/>
</dbReference>
<dbReference type="RefSeq" id="WP_036479475.1">
    <property type="nucleotide sequence ID" value="NZ_JMQM01000001.1"/>
</dbReference>
<evidence type="ECO:0000259" key="1">
    <source>
        <dbReference type="PROSITE" id="PS51549"/>
    </source>
</evidence>
<dbReference type="PROSITE" id="PS51549">
    <property type="entry name" value="DM13"/>
    <property type="match status" value="1"/>
</dbReference>
<keyword evidence="3" id="KW-1185">Reference proteome</keyword>
<dbReference type="eggNOG" id="COG1672">
    <property type="taxonomic scope" value="Bacteria"/>
</dbReference>
<dbReference type="PROSITE" id="PS51257">
    <property type="entry name" value="PROKAR_LIPOPROTEIN"/>
    <property type="match status" value="1"/>
</dbReference>
<dbReference type="PATRIC" id="fig|472175.3.peg.537"/>
<proteinExistence type="predicted"/>
<accession>A0A084U966</accession>